<evidence type="ECO:0000313" key="2">
    <source>
        <dbReference type="Proteomes" id="UP000585614"/>
    </source>
</evidence>
<name>A0A7J7Y568_RHIFE</name>
<comment type="caution">
    <text evidence="1">The sequence shown here is derived from an EMBL/GenBank/DDBJ whole genome shotgun (WGS) entry which is preliminary data.</text>
</comment>
<dbReference type="EMBL" id="JACAGC010000007">
    <property type="protein sequence ID" value="KAF6357101.1"/>
    <property type="molecule type" value="Genomic_DNA"/>
</dbReference>
<gene>
    <name evidence="1" type="ORF">mRhiFer1_010025</name>
</gene>
<reference evidence="1 2" key="1">
    <citation type="journal article" date="2020" name="Nature">
        <title>Six reference-quality genomes reveal evolution of bat adaptations.</title>
        <authorList>
            <person name="Jebb D."/>
            <person name="Huang Z."/>
            <person name="Pippel M."/>
            <person name="Hughes G.M."/>
            <person name="Lavrichenko K."/>
            <person name="Devanna P."/>
            <person name="Winkler S."/>
            <person name="Jermiin L.S."/>
            <person name="Skirmuntt E.C."/>
            <person name="Katzourakis A."/>
            <person name="Burkitt-Gray L."/>
            <person name="Ray D.A."/>
            <person name="Sullivan K.A.M."/>
            <person name="Roscito J.G."/>
            <person name="Kirilenko B.M."/>
            <person name="Davalos L.M."/>
            <person name="Corthals A.P."/>
            <person name="Power M.L."/>
            <person name="Jones G."/>
            <person name="Ransome R.D."/>
            <person name="Dechmann D.K.N."/>
            <person name="Locatelli A.G."/>
            <person name="Puechmaille S.J."/>
            <person name="Fedrigo O."/>
            <person name="Jarvis E.D."/>
            <person name="Hiller M."/>
            <person name="Vernes S.C."/>
            <person name="Myers E.W."/>
            <person name="Teeling E.C."/>
        </authorList>
    </citation>
    <scope>NUCLEOTIDE SEQUENCE [LARGE SCALE GENOMIC DNA]</scope>
    <source>
        <strain evidence="1">MRhiFer1</strain>
        <tissue evidence="1">Lung</tissue>
    </source>
</reference>
<organism evidence="1 2">
    <name type="scientific">Rhinolophus ferrumequinum</name>
    <name type="common">Greater horseshoe bat</name>
    <dbReference type="NCBI Taxonomy" id="59479"/>
    <lineage>
        <taxon>Eukaryota</taxon>
        <taxon>Metazoa</taxon>
        <taxon>Chordata</taxon>
        <taxon>Craniata</taxon>
        <taxon>Vertebrata</taxon>
        <taxon>Euteleostomi</taxon>
        <taxon>Mammalia</taxon>
        <taxon>Eutheria</taxon>
        <taxon>Laurasiatheria</taxon>
        <taxon>Chiroptera</taxon>
        <taxon>Yinpterochiroptera</taxon>
        <taxon>Rhinolophoidea</taxon>
        <taxon>Rhinolophidae</taxon>
        <taxon>Rhinolophinae</taxon>
        <taxon>Rhinolophus</taxon>
    </lineage>
</organism>
<accession>A0A7J7Y568</accession>
<dbReference type="Proteomes" id="UP000585614">
    <property type="component" value="Unassembled WGS sequence"/>
</dbReference>
<proteinExistence type="predicted"/>
<sequence>MRMPYGNIRLETALNFIHSTFPTIKTDLDRTVSYIFLKIKISRKGSHFEFALCFLVKNLAVKLKIIVVELSNHILQSAFLTSQQHSYLNVTSSASRTLSFLWVSGSPEISQRAAYTSREEEAFG</sequence>
<evidence type="ECO:0000313" key="1">
    <source>
        <dbReference type="EMBL" id="KAF6357101.1"/>
    </source>
</evidence>
<dbReference type="AlphaFoldDB" id="A0A7J7Y568"/>
<protein>
    <submittedName>
        <fullName evidence="1">Uncharacterized protein</fullName>
    </submittedName>
</protein>